<dbReference type="InterPro" id="IPR013154">
    <property type="entry name" value="ADH-like_N"/>
</dbReference>
<dbReference type="SUPFAM" id="SSF50129">
    <property type="entry name" value="GroES-like"/>
    <property type="match status" value="1"/>
</dbReference>
<dbReference type="Gene3D" id="3.90.180.10">
    <property type="entry name" value="Medium-chain alcohol dehydrogenases, catalytic domain"/>
    <property type="match status" value="1"/>
</dbReference>
<feature type="domain" description="Alcohol dehydrogenase-like N-terminal" evidence="2">
    <location>
        <begin position="29"/>
        <end position="111"/>
    </location>
</feature>
<dbReference type="EMBL" id="JAJPDJ010000052">
    <property type="protein sequence ID" value="MCD7137932.1"/>
    <property type="molecule type" value="Genomic_DNA"/>
</dbReference>
<dbReference type="PANTHER" id="PTHR44154:SF1">
    <property type="entry name" value="QUINONE OXIDOREDUCTASE"/>
    <property type="match status" value="1"/>
</dbReference>
<evidence type="ECO:0000313" key="3">
    <source>
        <dbReference type="EMBL" id="MCD7137932.1"/>
    </source>
</evidence>
<reference evidence="3 4" key="1">
    <citation type="submission" date="2021-12" db="EMBL/GenBank/DDBJ databases">
        <title>A phylogenomic analysis of Limosilactobacillus reuteri reveals ancient and stable evolutionary relationships with rodents and birds and zoonotic transmission to humans.</title>
        <authorList>
            <person name="Li F."/>
            <person name="Li X."/>
            <person name="Cheng C."/>
            <person name="Tollenaar S."/>
            <person name="Zhang J.S."/>
            <person name="Simpson D."/>
            <person name="Tasseva G."/>
            <person name="Perez-Munoz M.E."/>
            <person name="Frese S."/>
            <person name="Gaenzle M.G."/>
            <person name="Walter J."/>
            <person name="Zheng J."/>
        </authorList>
    </citation>
    <scope>NUCLEOTIDE SEQUENCE [LARGE SCALE GENOMIC DNA]</scope>
    <source>
        <strain evidence="3 4">WF-AF5-A</strain>
    </source>
</reference>
<evidence type="ECO:0000259" key="2">
    <source>
        <dbReference type="Pfam" id="PF08240"/>
    </source>
</evidence>
<dbReference type="RefSeq" id="WP_231795479.1">
    <property type="nucleotide sequence ID" value="NZ_JACIVH010000062.1"/>
</dbReference>
<dbReference type="PANTHER" id="PTHR44154">
    <property type="entry name" value="QUINONE OXIDOREDUCTASE"/>
    <property type="match status" value="1"/>
</dbReference>
<evidence type="ECO:0000313" key="4">
    <source>
        <dbReference type="Proteomes" id="UP001200032"/>
    </source>
</evidence>
<gene>
    <name evidence="3" type="ORF">LTY59_01660</name>
</gene>
<name>A0ABS8RA73_9LACO</name>
<organism evidence="3 4">
    <name type="scientific">Limosilactobacillus balticus</name>
    <dbReference type="NCBI Taxonomy" id="2759747"/>
    <lineage>
        <taxon>Bacteria</taxon>
        <taxon>Bacillati</taxon>
        <taxon>Bacillota</taxon>
        <taxon>Bacilli</taxon>
        <taxon>Lactobacillales</taxon>
        <taxon>Lactobacillaceae</taxon>
        <taxon>Limosilactobacillus</taxon>
    </lineage>
</organism>
<dbReference type="Pfam" id="PF08240">
    <property type="entry name" value="ADH_N"/>
    <property type="match status" value="1"/>
</dbReference>
<dbReference type="InterPro" id="IPR011032">
    <property type="entry name" value="GroES-like_sf"/>
</dbReference>
<keyword evidence="1" id="KW-0521">NADP</keyword>
<protein>
    <submittedName>
        <fullName evidence="3">Alcohol dehydrogenase catalytic domain-containing protein</fullName>
    </submittedName>
</protein>
<dbReference type="Gene3D" id="3.40.50.720">
    <property type="entry name" value="NAD(P)-binding Rossmann-like Domain"/>
    <property type="match status" value="1"/>
</dbReference>
<evidence type="ECO:0000256" key="1">
    <source>
        <dbReference type="ARBA" id="ARBA00022857"/>
    </source>
</evidence>
<proteinExistence type="predicted"/>
<dbReference type="InterPro" id="IPR051603">
    <property type="entry name" value="Zinc-ADH_QOR/CCCR"/>
</dbReference>
<dbReference type="Proteomes" id="UP001200032">
    <property type="component" value="Unassembled WGS sequence"/>
</dbReference>
<keyword evidence="4" id="KW-1185">Reference proteome</keyword>
<comment type="caution">
    <text evidence="3">The sequence shown here is derived from an EMBL/GenBank/DDBJ whole genome shotgun (WGS) entry which is preliminary data.</text>
</comment>
<accession>A0ABS8RA73</accession>
<sequence>MKALVIEKAADRSLQDLNFVEVLVPTSAEHEGLIKVHADGFSPVDYKIIEGVVSAWPYPHVLGLDVAGEIVSVGKKVTTWHVADWVSGHGDLTKNGCFAEYVIAPPYELVKNSSFCVSCEIATRDLCGTLTAYEAIERKANFANVNTVLVHDAAGGVGSIAIQC</sequence>